<evidence type="ECO:0008006" key="9">
    <source>
        <dbReference type="Google" id="ProtNLM"/>
    </source>
</evidence>
<feature type="transmembrane region" description="Helical" evidence="6">
    <location>
        <begin position="339"/>
        <end position="365"/>
    </location>
</feature>
<evidence type="ECO:0000313" key="7">
    <source>
        <dbReference type="EMBL" id="RWW92084.1"/>
    </source>
</evidence>
<feature type="transmembrane region" description="Helical" evidence="6">
    <location>
        <begin position="33"/>
        <end position="51"/>
    </location>
</feature>
<feature type="transmembrane region" description="Helical" evidence="6">
    <location>
        <begin position="431"/>
        <end position="449"/>
    </location>
</feature>
<evidence type="ECO:0000256" key="3">
    <source>
        <dbReference type="ARBA" id="ARBA00022692"/>
    </source>
</evidence>
<proteinExistence type="predicted"/>
<feature type="transmembrane region" description="Helical" evidence="6">
    <location>
        <begin position="400"/>
        <end position="419"/>
    </location>
</feature>
<feature type="transmembrane region" description="Helical" evidence="6">
    <location>
        <begin position="185"/>
        <end position="205"/>
    </location>
</feature>
<comment type="subcellular location">
    <subcellularLocation>
        <location evidence="1">Cell membrane</location>
        <topology evidence="1">Multi-pass membrane protein</topology>
    </subcellularLocation>
</comment>
<dbReference type="RefSeq" id="WP_128391172.1">
    <property type="nucleotide sequence ID" value="NZ_SBII01000014.1"/>
</dbReference>
<feature type="transmembrane region" description="Helical" evidence="6">
    <location>
        <begin position="455"/>
        <end position="473"/>
    </location>
</feature>
<evidence type="ECO:0000256" key="2">
    <source>
        <dbReference type="ARBA" id="ARBA00022475"/>
    </source>
</evidence>
<keyword evidence="2" id="KW-1003">Cell membrane</keyword>
<dbReference type="EMBL" id="SBII01000014">
    <property type="protein sequence ID" value="RWW92084.1"/>
    <property type="molecule type" value="Genomic_DNA"/>
</dbReference>
<organism evidence="7 8">
    <name type="scientific">Flavobacterium cerinum</name>
    <dbReference type="NCBI Taxonomy" id="2502784"/>
    <lineage>
        <taxon>Bacteria</taxon>
        <taxon>Pseudomonadati</taxon>
        <taxon>Bacteroidota</taxon>
        <taxon>Flavobacteriia</taxon>
        <taxon>Flavobacteriales</taxon>
        <taxon>Flavobacteriaceae</taxon>
        <taxon>Flavobacterium</taxon>
    </lineage>
</organism>
<evidence type="ECO:0000256" key="5">
    <source>
        <dbReference type="ARBA" id="ARBA00023136"/>
    </source>
</evidence>
<dbReference type="AlphaFoldDB" id="A0A3S3Q348"/>
<evidence type="ECO:0000256" key="6">
    <source>
        <dbReference type="SAM" id="Phobius"/>
    </source>
</evidence>
<keyword evidence="5 6" id="KW-0472">Membrane</keyword>
<dbReference type="Proteomes" id="UP000287527">
    <property type="component" value="Unassembled WGS sequence"/>
</dbReference>
<dbReference type="PANTHER" id="PTHR30250:SF11">
    <property type="entry name" value="O-ANTIGEN TRANSPORTER-RELATED"/>
    <property type="match status" value="1"/>
</dbReference>
<dbReference type="GO" id="GO:0005886">
    <property type="term" value="C:plasma membrane"/>
    <property type="evidence" value="ECO:0007669"/>
    <property type="project" value="UniProtKB-SubCell"/>
</dbReference>
<protein>
    <recommendedName>
        <fullName evidence="9">O-antigen translocase</fullName>
    </recommendedName>
</protein>
<feature type="transmembrane region" description="Helical" evidence="6">
    <location>
        <begin position="161"/>
        <end position="179"/>
    </location>
</feature>
<feature type="transmembrane region" description="Helical" evidence="6">
    <location>
        <begin position="226"/>
        <end position="247"/>
    </location>
</feature>
<evidence type="ECO:0000256" key="4">
    <source>
        <dbReference type="ARBA" id="ARBA00022989"/>
    </source>
</evidence>
<evidence type="ECO:0000313" key="8">
    <source>
        <dbReference type="Proteomes" id="UP000287527"/>
    </source>
</evidence>
<keyword evidence="4 6" id="KW-1133">Transmembrane helix</keyword>
<sequence>MSDKENTYSKIIKSTSIFGGVQLVNLFISVVKFKFLAILIGPAGYGILSLLNNTVDLVRQATGFSIETSGVKKISESKSAANDIAIAKNAAILLRLSLLSGIAGTLIVIALSKYLSIWTFGNNSQIAAIIWISVSVLLKQLTGSRLAVIQGLSKLGYMAKANLYGSLIGFILSLPLFIFFKIDAIVPSILLSSLISFLISVIYYKKLRIEKYDIDIKESFIEGKEILFFGGLLSISGFLPILSNYLIQLFVNNYGGISEVGFLNVGLLIINTYVGIVFTAMSTEYYPRLAAMSQDDKKVSETVNQQAIISMLIILPIIVLFIGFSPLIIRLLFSNKFDGAIPLVSWAIIAMFFKAVSWSMGYVIIARADSKVFVKTAMVFNIFYLLLCIGGYHLYGLEGIGLALVLYFSTHMIAIYLITRKRYNIVLTKDLYQIFGMGFLVCFLSVIVYHMSDGLFKQIIFIALFVLSVLISFKEIDKRVHLKSIFVNFKNRRK</sequence>
<keyword evidence="3 6" id="KW-0812">Transmembrane</keyword>
<evidence type="ECO:0000256" key="1">
    <source>
        <dbReference type="ARBA" id="ARBA00004651"/>
    </source>
</evidence>
<feature type="transmembrane region" description="Helical" evidence="6">
    <location>
        <begin position="124"/>
        <end position="141"/>
    </location>
</feature>
<dbReference type="PANTHER" id="PTHR30250">
    <property type="entry name" value="PST FAMILY PREDICTED COLANIC ACID TRANSPORTER"/>
    <property type="match status" value="1"/>
</dbReference>
<feature type="transmembrane region" description="Helical" evidence="6">
    <location>
        <begin position="267"/>
        <end position="286"/>
    </location>
</feature>
<name>A0A3S3Q348_9FLAO</name>
<comment type="caution">
    <text evidence="7">The sequence shown here is derived from an EMBL/GenBank/DDBJ whole genome shotgun (WGS) entry which is preliminary data.</text>
</comment>
<dbReference type="InterPro" id="IPR050833">
    <property type="entry name" value="Poly_Biosynth_Transport"/>
</dbReference>
<dbReference type="Pfam" id="PF13440">
    <property type="entry name" value="Polysacc_synt_3"/>
    <property type="match status" value="1"/>
</dbReference>
<feature type="transmembrane region" description="Helical" evidence="6">
    <location>
        <begin position="372"/>
        <end position="394"/>
    </location>
</feature>
<feature type="transmembrane region" description="Helical" evidence="6">
    <location>
        <begin position="307"/>
        <end position="333"/>
    </location>
</feature>
<dbReference type="OrthoDB" id="9769862at2"/>
<reference evidence="7 8" key="1">
    <citation type="submission" date="2019-01" db="EMBL/GenBank/DDBJ databases">
        <title>Flavobacterium sp. nov.,isolated from freshwater.</title>
        <authorList>
            <person name="Zhang R."/>
            <person name="Du Z.-J."/>
        </authorList>
    </citation>
    <scope>NUCLEOTIDE SEQUENCE [LARGE SCALE GENOMIC DNA]</scope>
    <source>
        <strain evidence="7 8">1E403</strain>
    </source>
</reference>
<gene>
    <name evidence="7" type="ORF">EPI11_16910</name>
</gene>
<accession>A0A3S3Q348</accession>
<feature type="transmembrane region" description="Helical" evidence="6">
    <location>
        <begin position="92"/>
        <end position="112"/>
    </location>
</feature>
<keyword evidence="8" id="KW-1185">Reference proteome</keyword>